<dbReference type="SUPFAM" id="SSF55729">
    <property type="entry name" value="Acyl-CoA N-acyltransferases (Nat)"/>
    <property type="match status" value="1"/>
</dbReference>
<gene>
    <name evidence="4" type="ORF">OE749_09215</name>
</gene>
<comment type="caution">
    <text evidence="4">The sequence shown here is derived from an EMBL/GenBank/DDBJ whole genome shotgun (WGS) entry which is preliminary data.</text>
</comment>
<dbReference type="Gene3D" id="3.40.630.30">
    <property type="match status" value="1"/>
</dbReference>
<dbReference type="InterPro" id="IPR050832">
    <property type="entry name" value="Bact_Acetyltransf"/>
</dbReference>
<dbReference type="InterPro" id="IPR000182">
    <property type="entry name" value="GNAT_dom"/>
</dbReference>
<dbReference type="RefSeq" id="WP_263712156.1">
    <property type="nucleotide sequence ID" value="NZ_JAOWKX010000004.1"/>
</dbReference>
<dbReference type="Pfam" id="PF00583">
    <property type="entry name" value="Acetyltransf_1"/>
    <property type="match status" value="1"/>
</dbReference>
<evidence type="ECO:0000259" key="3">
    <source>
        <dbReference type="PROSITE" id="PS51186"/>
    </source>
</evidence>
<proteinExistence type="predicted"/>
<evidence type="ECO:0000313" key="5">
    <source>
        <dbReference type="Proteomes" id="UP001652504"/>
    </source>
</evidence>
<accession>A0ABT3A8H0</accession>
<dbReference type="PANTHER" id="PTHR43877">
    <property type="entry name" value="AMINOALKYLPHOSPHONATE N-ACETYLTRANSFERASE-RELATED-RELATED"/>
    <property type="match status" value="1"/>
</dbReference>
<dbReference type="Proteomes" id="UP001652504">
    <property type="component" value="Unassembled WGS sequence"/>
</dbReference>
<evidence type="ECO:0000256" key="1">
    <source>
        <dbReference type="ARBA" id="ARBA00022679"/>
    </source>
</evidence>
<keyword evidence="5" id="KW-1185">Reference proteome</keyword>
<sequence>MKIKRGNVEHPQIIALLEEHLSDMYATSPADSVHALDIDRLKTNDIHFFSGWFNHSLAGCIALKCLNDREAEIKSMRTAIGHRGKGVASQLLEHVSDFATRQGIEMLYLETGTHDYFLPARTFYKKQGFHYCQPFAQYENDPNSCFMVKGLGN</sequence>
<dbReference type="EMBL" id="JAOWKX010000004">
    <property type="protein sequence ID" value="MCV2884874.1"/>
    <property type="molecule type" value="Genomic_DNA"/>
</dbReference>
<evidence type="ECO:0000313" key="4">
    <source>
        <dbReference type="EMBL" id="MCV2884874.1"/>
    </source>
</evidence>
<dbReference type="CDD" id="cd04301">
    <property type="entry name" value="NAT_SF"/>
    <property type="match status" value="1"/>
</dbReference>
<organism evidence="4 5">
    <name type="scientific">Fluctibacter corallii</name>
    <dbReference type="NCBI Taxonomy" id="2984329"/>
    <lineage>
        <taxon>Bacteria</taxon>
        <taxon>Pseudomonadati</taxon>
        <taxon>Pseudomonadota</taxon>
        <taxon>Gammaproteobacteria</taxon>
        <taxon>Alteromonadales</taxon>
        <taxon>Alteromonadaceae</taxon>
        <taxon>Fluctibacter</taxon>
    </lineage>
</organism>
<dbReference type="PROSITE" id="PS51186">
    <property type="entry name" value="GNAT"/>
    <property type="match status" value="1"/>
</dbReference>
<feature type="domain" description="N-acetyltransferase" evidence="3">
    <location>
        <begin position="1"/>
        <end position="152"/>
    </location>
</feature>
<reference evidence="4 5" key="1">
    <citation type="submission" date="2022-10" db="EMBL/GenBank/DDBJ databases">
        <title>Aestuariibacter sp. AA17 isolated from Montipora capitata coral fragment.</title>
        <authorList>
            <person name="Emsley S.A."/>
            <person name="Pfannmuller K.M."/>
            <person name="Loughran R.M."/>
            <person name="Shlafstein M."/>
            <person name="Papke E."/>
            <person name="Saw J.H."/>
            <person name="Ushijima B."/>
            <person name="Videau P."/>
        </authorList>
    </citation>
    <scope>NUCLEOTIDE SEQUENCE [LARGE SCALE GENOMIC DNA]</scope>
    <source>
        <strain evidence="4 5">AA17</strain>
    </source>
</reference>
<name>A0ABT3A8H0_9ALTE</name>
<dbReference type="PANTHER" id="PTHR43877:SF5">
    <property type="entry name" value="BLL8307 PROTEIN"/>
    <property type="match status" value="1"/>
</dbReference>
<keyword evidence="1" id="KW-0808">Transferase</keyword>
<keyword evidence="2" id="KW-0012">Acyltransferase</keyword>
<evidence type="ECO:0000256" key="2">
    <source>
        <dbReference type="ARBA" id="ARBA00023315"/>
    </source>
</evidence>
<protein>
    <submittedName>
        <fullName evidence="4">GNAT family N-acetyltransferase</fullName>
    </submittedName>
</protein>
<dbReference type="InterPro" id="IPR016181">
    <property type="entry name" value="Acyl_CoA_acyltransferase"/>
</dbReference>